<dbReference type="Gene3D" id="3.30.70.270">
    <property type="match status" value="2"/>
</dbReference>
<dbReference type="PANTHER" id="PTHR37984:SF5">
    <property type="entry name" value="PROTEIN NYNRIN-LIKE"/>
    <property type="match status" value="1"/>
</dbReference>
<protein>
    <recommendedName>
        <fullName evidence="1">RNA-directed DNA polymerase</fullName>
        <ecNumber evidence="1">2.7.7.49</ecNumber>
    </recommendedName>
</protein>
<dbReference type="Pfam" id="PF23055">
    <property type="entry name" value="DUF7041"/>
    <property type="match status" value="1"/>
</dbReference>
<dbReference type="InterPro" id="IPR055469">
    <property type="entry name" value="DUF7041"/>
</dbReference>
<keyword evidence="3" id="KW-0175">Coiled coil</keyword>
<sequence length="749" mass="84697">MVNTRADNELVQQIEAQRLLIEEQRQKLDQKRQEFERRMQEWQQQTAQNRFPEIQVPRMVPSTTERAVLRLPEFTPNDPEYFFAYLAEVRDVVMNPPAENSYEVLKSELIKRLSQSQEQKTSKLLEHESIGDRKPSQFLRHLRSLAGSIVGDAVLRTIWLSRLPPHLQPHLVTKSDSTLDQLADMADTIVEATRIYRPQVAEASSNDTNLEIRLAQLQLAIQQQVTEQITALRQQIETISTQPQMRDRHIEIIPKMVCVGTTGSLDPRPENVDFPAPKIRRETKRQVASGGMRPENITTPPIRQRYNVSLHARSGYELSASNGTPIATYGTINLNLNLGLRRNFPWSFVIADVLKPIIGADFLSHFGLLVDLRNGKLHDQLTNLTTKGQLTGCNTPSVKTVVHHITTTAGPPVFHRPRRLDPARLMTAKKEFEAMLELGIARPSKSPWSSPLHMVPKKDNCWRSCGDYRGLNARTIPDRYPIKHIQDFAHTLHGKKIFSTIDLVRAYNQIPVAEKDIPKTSITTSFGLFEFKYMTFGLRNAAATFQRFIDNVLRGLDFCYAYIDDILVASATEEEHYDHLKTLFGRLQHHGVVINQAKCVFGKPEVQFLGYQLTGNGAEPLPEKVETIRKYPKPENAKQLRQFLGMLNFYLQFLPNAADKQAPLTSLLHDGVKGKAPIEWTPAALEAFVACKNSLAEATLLAHPKLDATLALICDASNTAVGAALHQRVDNDWEPLGFFSKKLSPAECK</sequence>
<dbReference type="InterPro" id="IPR043128">
    <property type="entry name" value="Rev_trsase/Diguanyl_cyclase"/>
</dbReference>
<dbReference type="GO" id="GO:0003964">
    <property type="term" value="F:RNA-directed DNA polymerase activity"/>
    <property type="evidence" value="ECO:0007669"/>
    <property type="project" value="UniProtKB-EC"/>
</dbReference>
<dbReference type="AlphaFoldDB" id="A0A7F5R5M9"/>
<dbReference type="InterPro" id="IPR000477">
    <property type="entry name" value="RT_dom"/>
</dbReference>
<feature type="coiled-coil region" evidence="3">
    <location>
        <begin position="11"/>
        <end position="45"/>
    </location>
</feature>
<dbReference type="GeneID" id="108740169"/>
<dbReference type="Gene3D" id="3.10.10.10">
    <property type="entry name" value="HIV Type 1 Reverse Transcriptase, subunit A, domain 1"/>
    <property type="match status" value="1"/>
</dbReference>
<dbReference type="KEGG" id="apln:108740169"/>
<keyword evidence="2" id="KW-0511">Multifunctional enzyme</keyword>
<evidence type="ECO:0000256" key="2">
    <source>
        <dbReference type="ARBA" id="ARBA00023268"/>
    </source>
</evidence>
<dbReference type="InterPro" id="IPR041577">
    <property type="entry name" value="RT_RNaseH_2"/>
</dbReference>
<evidence type="ECO:0000259" key="4">
    <source>
        <dbReference type="PROSITE" id="PS50878"/>
    </source>
</evidence>
<dbReference type="InParanoid" id="A0A7F5R5M9"/>
<dbReference type="Proteomes" id="UP000192223">
    <property type="component" value="Unplaced"/>
</dbReference>
<dbReference type="CDD" id="cd01647">
    <property type="entry name" value="RT_LTR"/>
    <property type="match status" value="1"/>
</dbReference>
<organism evidence="5 6">
    <name type="scientific">Agrilus planipennis</name>
    <name type="common">Emerald ash borer</name>
    <name type="synonym">Agrilus marcopoli</name>
    <dbReference type="NCBI Taxonomy" id="224129"/>
    <lineage>
        <taxon>Eukaryota</taxon>
        <taxon>Metazoa</taxon>
        <taxon>Ecdysozoa</taxon>
        <taxon>Arthropoda</taxon>
        <taxon>Hexapoda</taxon>
        <taxon>Insecta</taxon>
        <taxon>Pterygota</taxon>
        <taxon>Neoptera</taxon>
        <taxon>Endopterygota</taxon>
        <taxon>Coleoptera</taxon>
        <taxon>Polyphaga</taxon>
        <taxon>Elateriformia</taxon>
        <taxon>Buprestoidea</taxon>
        <taxon>Buprestidae</taxon>
        <taxon>Agrilinae</taxon>
        <taxon>Agrilus</taxon>
    </lineage>
</organism>
<dbReference type="FunFam" id="3.30.70.270:FF:000020">
    <property type="entry name" value="Transposon Tf2-6 polyprotein-like Protein"/>
    <property type="match status" value="1"/>
</dbReference>
<dbReference type="Pfam" id="PF17919">
    <property type="entry name" value="RT_RNaseH_2"/>
    <property type="match status" value="1"/>
</dbReference>
<evidence type="ECO:0000313" key="6">
    <source>
        <dbReference type="RefSeq" id="XP_025831093.1"/>
    </source>
</evidence>
<dbReference type="PANTHER" id="PTHR37984">
    <property type="entry name" value="PROTEIN CBG26694"/>
    <property type="match status" value="1"/>
</dbReference>
<dbReference type="OrthoDB" id="6766760at2759"/>
<dbReference type="InterPro" id="IPR050951">
    <property type="entry name" value="Retrovirus_Pol_polyprotein"/>
</dbReference>
<dbReference type="Pfam" id="PF00078">
    <property type="entry name" value="RVT_1"/>
    <property type="match status" value="1"/>
</dbReference>
<name>A0A7F5R5M9_AGRPL</name>
<dbReference type="PROSITE" id="PS50878">
    <property type="entry name" value="RT_POL"/>
    <property type="match status" value="1"/>
</dbReference>
<feature type="domain" description="Reverse transcriptase" evidence="4">
    <location>
        <begin position="436"/>
        <end position="613"/>
    </location>
</feature>
<proteinExistence type="predicted"/>
<dbReference type="EC" id="2.7.7.49" evidence="1"/>
<reference evidence="6" key="1">
    <citation type="submission" date="2025-08" db="UniProtKB">
        <authorList>
            <consortium name="RefSeq"/>
        </authorList>
    </citation>
    <scope>IDENTIFICATION</scope>
    <source>
        <tissue evidence="6">Entire body</tissue>
    </source>
</reference>
<evidence type="ECO:0000313" key="5">
    <source>
        <dbReference type="Proteomes" id="UP000192223"/>
    </source>
</evidence>
<dbReference type="RefSeq" id="XP_025831093.1">
    <property type="nucleotide sequence ID" value="XM_025975308.1"/>
</dbReference>
<gene>
    <name evidence="6" type="primary">LOC108740169</name>
</gene>
<keyword evidence="5" id="KW-1185">Reference proteome</keyword>
<accession>A0A7F5R5M9</accession>
<dbReference type="InterPro" id="IPR043502">
    <property type="entry name" value="DNA/RNA_pol_sf"/>
</dbReference>
<evidence type="ECO:0000256" key="1">
    <source>
        <dbReference type="ARBA" id="ARBA00012493"/>
    </source>
</evidence>
<evidence type="ECO:0000256" key="3">
    <source>
        <dbReference type="SAM" id="Coils"/>
    </source>
</evidence>
<dbReference type="SUPFAM" id="SSF56672">
    <property type="entry name" value="DNA/RNA polymerases"/>
    <property type="match status" value="1"/>
</dbReference>